<accession>A0ABW5NG92</accession>
<evidence type="ECO:0000313" key="4">
    <source>
        <dbReference type="Proteomes" id="UP001597393"/>
    </source>
</evidence>
<dbReference type="PROSITE" id="PS51733">
    <property type="entry name" value="BPL_LPL_CATALYTIC"/>
    <property type="match status" value="1"/>
</dbReference>
<evidence type="ECO:0000256" key="1">
    <source>
        <dbReference type="ARBA" id="ARBA00022598"/>
    </source>
</evidence>
<feature type="domain" description="BPL/LPL catalytic" evidence="2">
    <location>
        <begin position="9"/>
        <end position="193"/>
    </location>
</feature>
<dbReference type="EMBL" id="JBHUMA010000004">
    <property type="protein sequence ID" value="MFD2598174.1"/>
    <property type="molecule type" value="Genomic_DNA"/>
</dbReference>
<name>A0ABW5NG92_9SPHI</name>
<keyword evidence="4" id="KW-1185">Reference proteome</keyword>
<dbReference type="InterPro" id="IPR004143">
    <property type="entry name" value="BPL_LPL_catalytic"/>
</dbReference>
<protein>
    <submittedName>
        <fullName evidence="3">Biotin--[acetyl-CoA-carboxylase] ligase</fullName>
        <ecNumber evidence="3">6.3.4.15</ecNumber>
    </submittedName>
</protein>
<dbReference type="InterPro" id="IPR045864">
    <property type="entry name" value="aa-tRNA-synth_II/BPL/LPL"/>
</dbReference>
<gene>
    <name evidence="3" type="ORF">ACFSQ3_04340</name>
</gene>
<proteinExistence type="predicted"/>
<dbReference type="InterPro" id="IPR004408">
    <property type="entry name" value="Biotin_CoA_COase_ligase"/>
</dbReference>
<dbReference type="Gene3D" id="3.30.930.10">
    <property type="entry name" value="Bira Bifunctional Protein, Domain 2"/>
    <property type="match status" value="1"/>
</dbReference>
<evidence type="ECO:0000259" key="2">
    <source>
        <dbReference type="PROSITE" id="PS51733"/>
    </source>
</evidence>
<reference evidence="4" key="1">
    <citation type="journal article" date="2019" name="Int. J. Syst. Evol. Microbiol.">
        <title>The Global Catalogue of Microorganisms (GCM) 10K type strain sequencing project: providing services to taxonomists for standard genome sequencing and annotation.</title>
        <authorList>
            <consortium name="The Broad Institute Genomics Platform"/>
            <consortium name="The Broad Institute Genome Sequencing Center for Infectious Disease"/>
            <person name="Wu L."/>
            <person name="Ma J."/>
        </authorList>
    </citation>
    <scope>NUCLEOTIDE SEQUENCE [LARGE SCALE GENOMIC DNA]</scope>
    <source>
        <strain evidence="4">KCTC 42248</strain>
    </source>
</reference>
<keyword evidence="1 3" id="KW-0436">Ligase</keyword>
<dbReference type="Pfam" id="PF03099">
    <property type="entry name" value="BPL_LplA_LipB"/>
    <property type="match status" value="1"/>
</dbReference>
<dbReference type="SUPFAM" id="SSF55681">
    <property type="entry name" value="Class II aaRS and biotin synthetases"/>
    <property type="match status" value="1"/>
</dbReference>
<dbReference type="RefSeq" id="WP_380867857.1">
    <property type="nucleotide sequence ID" value="NZ_JBHUMA010000004.1"/>
</dbReference>
<dbReference type="PANTHER" id="PTHR12835:SF5">
    <property type="entry name" value="BIOTIN--PROTEIN LIGASE"/>
    <property type="match status" value="1"/>
</dbReference>
<dbReference type="EC" id="6.3.4.15" evidence="3"/>
<dbReference type="PANTHER" id="PTHR12835">
    <property type="entry name" value="BIOTIN PROTEIN LIGASE"/>
    <property type="match status" value="1"/>
</dbReference>
<dbReference type="Proteomes" id="UP001597393">
    <property type="component" value="Unassembled WGS sequence"/>
</dbReference>
<sequence length="258" mass="29780">MQNNIFPGDFADQNIIIVEETTSTNDLLKAQASNFTPRDNFTAIMAKHQTNGRGQRDNSFHSDAEKSLTFSFILFPKQLSIADVFIIQTWISLGVYDWFRRYTDDVKIKWPNDIMLGDKKTCGILIENTLQGKTVKHSIVGIGINILQEQFPKDVAQRATSLKTHQPNLPEKGMLEYCRELMVFIRRRYEMQWHSPEALLADYNDKLYKKNVDVSFRAGTERFRGKILHADCDGILHIDDGKAIQTFRFKEVSIEENL</sequence>
<dbReference type="GO" id="GO:0004077">
    <property type="term" value="F:biotin--[biotin carboxyl-carrier protein] ligase activity"/>
    <property type="evidence" value="ECO:0007669"/>
    <property type="project" value="UniProtKB-EC"/>
</dbReference>
<comment type="caution">
    <text evidence="3">The sequence shown here is derived from an EMBL/GenBank/DDBJ whole genome shotgun (WGS) entry which is preliminary data.</text>
</comment>
<dbReference type="NCBIfam" id="TIGR00121">
    <property type="entry name" value="birA_ligase"/>
    <property type="match status" value="1"/>
</dbReference>
<organism evidence="3 4">
    <name type="scientific">Sphingobacterium corticis</name>
    <dbReference type="NCBI Taxonomy" id="1812823"/>
    <lineage>
        <taxon>Bacteria</taxon>
        <taxon>Pseudomonadati</taxon>
        <taxon>Bacteroidota</taxon>
        <taxon>Sphingobacteriia</taxon>
        <taxon>Sphingobacteriales</taxon>
        <taxon>Sphingobacteriaceae</taxon>
        <taxon>Sphingobacterium</taxon>
    </lineage>
</organism>
<evidence type="ECO:0000313" key="3">
    <source>
        <dbReference type="EMBL" id="MFD2598174.1"/>
    </source>
</evidence>
<dbReference type="CDD" id="cd16442">
    <property type="entry name" value="BPL"/>
    <property type="match status" value="1"/>
</dbReference>